<evidence type="ECO:0000313" key="12">
    <source>
        <dbReference type="EMBL" id="GIJ71597.1"/>
    </source>
</evidence>
<feature type="region of interest" description="Disordered" evidence="9">
    <location>
        <begin position="328"/>
        <end position="353"/>
    </location>
</feature>
<dbReference type="SUPFAM" id="SSF55874">
    <property type="entry name" value="ATPase domain of HSP90 chaperone/DNA topoisomerase II/histidine kinase"/>
    <property type="match status" value="1"/>
</dbReference>
<feature type="transmembrane region" description="Helical" evidence="10">
    <location>
        <begin position="12"/>
        <end position="35"/>
    </location>
</feature>
<dbReference type="InterPro" id="IPR055558">
    <property type="entry name" value="DUF7134"/>
</dbReference>
<evidence type="ECO:0000256" key="3">
    <source>
        <dbReference type="ARBA" id="ARBA00022553"/>
    </source>
</evidence>
<evidence type="ECO:0000256" key="1">
    <source>
        <dbReference type="ARBA" id="ARBA00000085"/>
    </source>
</evidence>
<evidence type="ECO:0000256" key="9">
    <source>
        <dbReference type="SAM" id="MobiDB-lite"/>
    </source>
</evidence>
<keyword evidence="10" id="KW-0472">Membrane</keyword>
<evidence type="ECO:0000256" key="10">
    <source>
        <dbReference type="SAM" id="Phobius"/>
    </source>
</evidence>
<evidence type="ECO:0000256" key="8">
    <source>
        <dbReference type="ARBA" id="ARBA00023012"/>
    </source>
</evidence>
<dbReference type="EMBL" id="BOPH01000088">
    <property type="protein sequence ID" value="GIJ71597.1"/>
    <property type="molecule type" value="Genomic_DNA"/>
</dbReference>
<dbReference type="Pfam" id="PF23539">
    <property type="entry name" value="DUF7134"/>
    <property type="match status" value="1"/>
</dbReference>
<keyword evidence="5" id="KW-0547">Nucleotide-binding</keyword>
<dbReference type="AlphaFoldDB" id="A0A8J3ZWV0"/>
<feature type="transmembrane region" description="Helical" evidence="10">
    <location>
        <begin position="136"/>
        <end position="155"/>
    </location>
</feature>
<dbReference type="EC" id="2.7.13.3" evidence="2"/>
<dbReference type="GO" id="GO:0046983">
    <property type="term" value="F:protein dimerization activity"/>
    <property type="evidence" value="ECO:0007669"/>
    <property type="project" value="InterPro"/>
</dbReference>
<dbReference type="InterPro" id="IPR003594">
    <property type="entry name" value="HATPase_dom"/>
</dbReference>
<evidence type="ECO:0000313" key="13">
    <source>
        <dbReference type="Proteomes" id="UP000635606"/>
    </source>
</evidence>
<dbReference type="Gene3D" id="3.30.565.10">
    <property type="entry name" value="Histidine kinase-like ATPase, C-terminal domain"/>
    <property type="match status" value="1"/>
</dbReference>
<organism evidence="12 13">
    <name type="scientific">Virgisporangium ochraceum</name>
    <dbReference type="NCBI Taxonomy" id="65505"/>
    <lineage>
        <taxon>Bacteria</taxon>
        <taxon>Bacillati</taxon>
        <taxon>Actinomycetota</taxon>
        <taxon>Actinomycetes</taxon>
        <taxon>Micromonosporales</taxon>
        <taxon>Micromonosporaceae</taxon>
        <taxon>Virgisporangium</taxon>
    </lineage>
</organism>
<comment type="caution">
    <text evidence="12">The sequence shown here is derived from an EMBL/GenBank/DDBJ whole genome shotgun (WGS) entry which is preliminary data.</text>
</comment>
<keyword evidence="10" id="KW-1133">Transmembrane helix</keyword>
<keyword evidence="4" id="KW-0808">Transferase</keyword>
<comment type="catalytic activity">
    <reaction evidence="1">
        <text>ATP + protein L-histidine = ADP + protein N-phospho-L-histidine.</text>
        <dbReference type="EC" id="2.7.13.3"/>
    </reaction>
</comment>
<dbReference type="Pfam" id="PF07730">
    <property type="entry name" value="HisKA_3"/>
    <property type="match status" value="1"/>
</dbReference>
<evidence type="ECO:0000256" key="6">
    <source>
        <dbReference type="ARBA" id="ARBA00022777"/>
    </source>
</evidence>
<keyword evidence="3" id="KW-0597">Phosphoprotein</keyword>
<keyword evidence="6 12" id="KW-0418">Kinase</keyword>
<feature type="transmembrane region" description="Helical" evidence="10">
    <location>
        <begin position="41"/>
        <end position="60"/>
    </location>
</feature>
<dbReference type="SMART" id="SM00387">
    <property type="entry name" value="HATPase_c"/>
    <property type="match status" value="1"/>
</dbReference>
<dbReference type="InterPro" id="IPR011712">
    <property type="entry name" value="Sig_transdc_His_kin_sub3_dim/P"/>
</dbReference>
<dbReference type="Pfam" id="PF02518">
    <property type="entry name" value="HATPase_c"/>
    <property type="match status" value="1"/>
</dbReference>
<dbReference type="InterPro" id="IPR050482">
    <property type="entry name" value="Sensor_HK_TwoCompSys"/>
</dbReference>
<evidence type="ECO:0000256" key="5">
    <source>
        <dbReference type="ARBA" id="ARBA00022741"/>
    </source>
</evidence>
<name>A0A8J3ZWV0_9ACTN</name>
<dbReference type="InterPro" id="IPR036890">
    <property type="entry name" value="HATPase_C_sf"/>
</dbReference>
<evidence type="ECO:0000256" key="4">
    <source>
        <dbReference type="ARBA" id="ARBA00022679"/>
    </source>
</evidence>
<dbReference type="CDD" id="cd16917">
    <property type="entry name" value="HATPase_UhpB-NarQ-NarX-like"/>
    <property type="match status" value="1"/>
</dbReference>
<dbReference type="GO" id="GO:0005524">
    <property type="term" value="F:ATP binding"/>
    <property type="evidence" value="ECO:0007669"/>
    <property type="project" value="UniProtKB-KW"/>
</dbReference>
<keyword evidence="8" id="KW-0902">Two-component regulatory system</keyword>
<accession>A0A8J3ZWV0</accession>
<sequence length="398" mass="42276">MVGRFRAVGRRWETLPPTTVDALTAVLCFLMTVAVPVKVPWYGGPSLFVLAALASLPLVWRRRQPVVVAALVGAGTIGLAVTDAIRSIPLPYGQLIATYTVAALAGPVWRVLTMVCTAIGVLVTVLVVLDLGVGPAAVGTAALPFVVAYALGVGVRARRDRISMLEERTRRLAEAQEATAARERERIAREIHDIVAHSVSLMVVQAEAGIVRAAGQARTTRTFETIAGTGREALSQLDRALGVLRDDGAARRPEPGLDDLPEVLERARLAGLDADLVESGTRPRVPADVAVAVYRLVQESVTNAVRHADATRLRVALDWRDGALDVRVHDNGRGPAPDTAPGPAPTPTATKRGLIGMRERVHAFGGDLHTGHGDDGTGFVVVARLPITPPRREADPHG</sequence>
<feature type="domain" description="Histidine kinase/HSP90-like ATPase" evidence="11">
    <location>
        <begin position="288"/>
        <end position="389"/>
    </location>
</feature>
<dbReference type="Gene3D" id="1.20.5.1930">
    <property type="match status" value="1"/>
</dbReference>
<feature type="transmembrane region" description="Helical" evidence="10">
    <location>
        <begin position="108"/>
        <end position="129"/>
    </location>
</feature>
<dbReference type="GO" id="GO:0000155">
    <property type="term" value="F:phosphorelay sensor kinase activity"/>
    <property type="evidence" value="ECO:0007669"/>
    <property type="project" value="InterPro"/>
</dbReference>
<dbReference type="GO" id="GO:0016020">
    <property type="term" value="C:membrane"/>
    <property type="evidence" value="ECO:0007669"/>
    <property type="project" value="InterPro"/>
</dbReference>
<feature type="transmembrane region" description="Helical" evidence="10">
    <location>
        <begin position="67"/>
        <end position="88"/>
    </location>
</feature>
<evidence type="ECO:0000256" key="2">
    <source>
        <dbReference type="ARBA" id="ARBA00012438"/>
    </source>
</evidence>
<evidence type="ECO:0000256" key="7">
    <source>
        <dbReference type="ARBA" id="ARBA00022840"/>
    </source>
</evidence>
<gene>
    <name evidence="12" type="ORF">Voc01_065140</name>
</gene>
<reference evidence="12" key="1">
    <citation type="submission" date="2021-01" db="EMBL/GenBank/DDBJ databases">
        <title>Whole genome shotgun sequence of Virgisporangium ochraceum NBRC 16418.</title>
        <authorList>
            <person name="Komaki H."/>
            <person name="Tamura T."/>
        </authorList>
    </citation>
    <scope>NUCLEOTIDE SEQUENCE</scope>
    <source>
        <strain evidence="12">NBRC 16418</strain>
    </source>
</reference>
<dbReference type="PANTHER" id="PTHR24421">
    <property type="entry name" value="NITRATE/NITRITE SENSOR PROTEIN NARX-RELATED"/>
    <property type="match status" value="1"/>
</dbReference>
<proteinExistence type="predicted"/>
<keyword evidence="13" id="KW-1185">Reference proteome</keyword>
<evidence type="ECO:0000259" key="11">
    <source>
        <dbReference type="SMART" id="SM00387"/>
    </source>
</evidence>
<keyword evidence="7" id="KW-0067">ATP-binding</keyword>
<dbReference type="PANTHER" id="PTHR24421:SF10">
    <property type="entry name" value="NITRATE_NITRITE SENSOR PROTEIN NARQ"/>
    <property type="match status" value="1"/>
</dbReference>
<keyword evidence="10" id="KW-0812">Transmembrane</keyword>
<dbReference type="Proteomes" id="UP000635606">
    <property type="component" value="Unassembled WGS sequence"/>
</dbReference>
<protein>
    <recommendedName>
        <fullName evidence="2">histidine kinase</fullName>
        <ecNumber evidence="2">2.7.13.3</ecNumber>
    </recommendedName>
</protein>